<evidence type="ECO:0000256" key="1">
    <source>
        <dbReference type="SAM" id="MobiDB-lite"/>
    </source>
</evidence>
<evidence type="ECO:0000313" key="3">
    <source>
        <dbReference type="Proteomes" id="UP001589776"/>
    </source>
</evidence>
<name>A0ABV6DJQ4_9BACL</name>
<dbReference type="Pfam" id="PF20310">
    <property type="entry name" value="HTH_Tnp_2"/>
    <property type="match status" value="1"/>
</dbReference>
<dbReference type="EMBL" id="JBHLWN010000039">
    <property type="protein sequence ID" value="MFC0212876.1"/>
    <property type="molecule type" value="Genomic_DNA"/>
</dbReference>
<dbReference type="InterPro" id="IPR009057">
    <property type="entry name" value="Homeodomain-like_sf"/>
</dbReference>
<dbReference type="SUPFAM" id="SSF46689">
    <property type="entry name" value="Homeodomain-like"/>
    <property type="match status" value="1"/>
</dbReference>
<dbReference type="InterPro" id="IPR046929">
    <property type="entry name" value="HTH_Tnp"/>
</dbReference>
<evidence type="ECO:0000313" key="2">
    <source>
        <dbReference type="EMBL" id="MFC0212876.1"/>
    </source>
</evidence>
<proteinExistence type="predicted"/>
<keyword evidence="3" id="KW-1185">Reference proteome</keyword>
<accession>A0ABV6DJQ4</accession>
<reference evidence="2 3" key="1">
    <citation type="submission" date="2024-09" db="EMBL/GenBank/DDBJ databases">
        <authorList>
            <person name="Sun Q."/>
            <person name="Mori K."/>
        </authorList>
    </citation>
    <scope>NUCLEOTIDE SEQUENCE [LARGE SCALE GENOMIC DNA]</scope>
    <source>
        <strain evidence="2 3">CCM 7759</strain>
    </source>
</reference>
<feature type="region of interest" description="Disordered" evidence="1">
    <location>
        <begin position="89"/>
        <end position="110"/>
    </location>
</feature>
<protein>
    <submittedName>
        <fullName evidence="2">HTH domain-containing protein</fullName>
    </submittedName>
</protein>
<gene>
    <name evidence="2" type="ORF">ACFFK0_10425</name>
</gene>
<sequence length="143" mass="16432">MGKLKRVLFTEEQMKKLEQNPNVHHVSEAAITYTPAFRLEALKAYKQGQAPSEIFIRAGFDLDVIGHRKPKDSMKRWRETFELYGEEGLATERRGKGSTGRRPAGQLSAEEELKRAKAKIKLLEAQVDLLKKVEALERQKKKR</sequence>
<comment type="caution">
    <text evidence="2">The sequence shown here is derived from an EMBL/GenBank/DDBJ whole genome shotgun (WGS) entry which is preliminary data.</text>
</comment>
<organism evidence="2 3">
    <name type="scientific">Paenibacillus chartarius</name>
    <dbReference type="NCBI Taxonomy" id="747481"/>
    <lineage>
        <taxon>Bacteria</taxon>
        <taxon>Bacillati</taxon>
        <taxon>Bacillota</taxon>
        <taxon>Bacilli</taxon>
        <taxon>Bacillales</taxon>
        <taxon>Paenibacillaceae</taxon>
        <taxon>Paenibacillus</taxon>
    </lineage>
</organism>
<dbReference type="RefSeq" id="WP_377470105.1">
    <property type="nucleotide sequence ID" value="NZ_JBHLWN010000039.1"/>
</dbReference>
<dbReference type="Proteomes" id="UP001589776">
    <property type="component" value="Unassembled WGS sequence"/>
</dbReference>